<dbReference type="Proteomes" id="UP000831786">
    <property type="component" value="Chromosome"/>
</dbReference>
<proteinExistence type="predicted"/>
<dbReference type="RefSeq" id="WP_244729613.1">
    <property type="nucleotide sequence ID" value="NZ_CP095045.1"/>
</dbReference>
<dbReference type="InterPro" id="IPR027417">
    <property type="entry name" value="P-loop_NTPase"/>
</dbReference>
<evidence type="ECO:0000313" key="1">
    <source>
        <dbReference type="EMBL" id="UOQ58568.1"/>
    </source>
</evidence>
<organism evidence="1 2">
    <name type="scientific">Leucobacter allii</name>
    <dbReference type="NCBI Taxonomy" id="2932247"/>
    <lineage>
        <taxon>Bacteria</taxon>
        <taxon>Bacillati</taxon>
        <taxon>Actinomycetota</taxon>
        <taxon>Actinomycetes</taxon>
        <taxon>Micrococcales</taxon>
        <taxon>Microbacteriaceae</taxon>
        <taxon>Leucobacter</taxon>
    </lineage>
</organism>
<dbReference type="EMBL" id="CP095045">
    <property type="protein sequence ID" value="UOQ58568.1"/>
    <property type="molecule type" value="Genomic_DNA"/>
</dbReference>
<evidence type="ECO:0000313" key="2">
    <source>
        <dbReference type="Proteomes" id="UP000831786"/>
    </source>
</evidence>
<name>A0ABY4FQK2_9MICO</name>
<gene>
    <name evidence="1" type="ORF">MUN78_07020</name>
</gene>
<accession>A0ABY4FQK2</accession>
<protein>
    <submittedName>
        <fullName evidence="1">Uncharacterized protein</fullName>
    </submittedName>
</protein>
<keyword evidence="2" id="KW-1185">Reference proteome</keyword>
<sequence>MDRFAAAGLVLDALAHPDRRVAVVAARQPESRACLEAVAAAATASAGGAMVKRVQRTNGDESISFVNGSRIIFRSARQSLRGRLLDVIFVHPDVPRHVLDDRQWKEWRREHEPCLLARQGELVFAW</sequence>
<reference evidence="1 2" key="1">
    <citation type="submission" date="2022-04" db="EMBL/GenBank/DDBJ databases">
        <title>Leucobacter sp. isolated from rhizosphere of garlic.</title>
        <authorList>
            <person name="Won M."/>
            <person name="Lee C.-M."/>
            <person name="Woen H.-Y."/>
            <person name="Kwon S.-W."/>
        </authorList>
    </citation>
    <scope>NUCLEOTIDE SEQUENCE [LARGE SCALE GENOMIC DNA]</scope>
    <source>
        <strain evidence="1 2">H21R-40</strain>
    </source>
</reference>
<dbReference type="Gene3D" id="3.40.50.300">
    <property type="entry name" value="P-loop containing nucleotide triphosphate hydrolases"/>
    <property type="match status" value="1"/>
</dbReference>